<feature type="compositionally biased region" description="Basic residues" evidence="1">
    <location>
        <begin position="199"/>
        <end position="215"/>
    </location>
</feature>
<name>A0A8J6HH79_TENMO</name>
<feature type="region of interest" description="Disordered" evidence="1">
    <location>
        <begin position="183"/>
        <end position="299"/>
    </location>
</feature>
<evidence type="ECO:0000313" key="2">
    <source>
        <dbReference type="EMBL" id="KAH0813603.1"/>
    </source>
</evidence>
<evidence type="ECO:0000313" key="3">
    <source>
        <dbReference type="Proteomes" id="UP000719412"/>
    </source>
</evidence>
<feature type="region of interest" description="Disordered" evidence="1">
    <location>
        <begin position="100"/>
        <end position="138"/>
    </location>
</feature>
<gene>
    <name evidence="2" type="ORF">GEV33_009188</name>
</gene>
<feature type="compositionally biased region" description="Basic and acidic residues" evidence="1">
    <location>
        <begin position="227"/>
        <end position="256"/>
    </location>
</feature>
<keyword evidence="3" id="KW-1185">Reference proteome</keyword>
<accession>A0A8J6HH79</accession>
<feature type="compositionally biased region" description="Basic residues" evidence="1">
    <location>
        <begin position="116"/>
        <end position="127"/>
    </location>
</feature>
<organism evidence="2 3">
    <name type="scientific">Tenebrio molitor</name>
    <name type="common">Yellow mealworm beetle</name>
    <dbReference type="NCBI Taxonomy" id="7067"/>
    <lineage>
        <taxon>Eukaryota</taxon>
        <taxon>Metazoa</taxon>
        <taxon>Ecdysozoa</taxon>
        <taxon>Arthropoda</taxon>
        <taxon>Hexapoda</taxon>
        <taxon>Insecta</taxon>
        <taxon>Pterygota</taxon>
        <taxon>Neoptera</taxon>
        <taxon>Endopterygota</taxon>
        <taxon>Coleoptera</taxon>
        <taxon>Polyphaga</taxon>
        <taxon>Cucujiformia</taxon>
        <taxon>Tenebrionidae</taxon>
        <taxon>Tenebrio</taxon>
    </lineage>
</organism>
<feature type="compositionally biased region" description="Basic and acidic residues" evidence="1">
    <location>
        <begin position="284"/>
        <end position="299"/>
    </location>
</feature>
<comment type="caution">
    <text evidence="2">The sequence shown here is derived from an EMBL/GenBank/DDBJ whole genome shotgun (WGS) entry which is preliminary data.</text>
</comment>
<sequence>MRLWWELPSTVAKRLARHFAFGRSRVLTPVPPDLVWVFFRGFSTPSHRGMSTGLISQIRQPLSTYHLPSAPTLTVYPSRIFPSLWLKRLWKASAARYPSEGNELDGGNGDNGNGQRKGKPEKKHKGEHKKEDTKGNVAGLSKKGEEFWDYVRQSEIVGLVENWVEERSWKKIEKELPKEYKWKGQWAKRKRKREELKATRKGRRRRMQEKKRSYRQRVVENNNSFQQRDEDNSKTGRRHNEGGQRRMHARGRELQRMNRRKRGKKSGTGERGWEKKIQRQGGKCRGEEREWRRNKIDRSRFLEAKRKYRLRCRERRSRRGKGRRTR</sequence>
<protein>
    <submittedName>
        <fullName evidence="2">Uncharacterized protein</fullName>
    </submittedName>
</protein>
<reference evidence="2" key="1">
    <citation type="journal article" date="2020" name="J Insects Food Feed">
        <title>The yellow mealworm (Tenebrio molitor) genome: a resource for the emerging insects as food and feed industry.</title>
        <authorList>
            <person name="Eriksson T."/>
            <person name="Andere A."/>
            <person name="Kelstrup H."/>
            <person name="Emery V."/>
            <person name="Picard C."/>
        </authorList>
    </citation>
    <scope>NUCLEOTIDE SEQUENCE</scope>
    <source>
        <strain evidence="2">Stoneville</strain>
        <tissue evidence="2">Whole head</tissue>
    </source>
</reference>
<feature type="compositionally biased region" description="Basic and acidic residues" evidence="1">
    <location>
        <begin position="267"/>
        <end position="277"/>
    </location>
</feature>
<evidence type="ECO:0000256" key="1">
    <source>
        <dbReference type="SAM" id="MobiDB-lite"/>
    </source>
</evidence>
<dbReference type="EMBL" id="JABDTM020025114">
    <property type="protein sequence ID" value="KAH0813603.1"/>
    <property type="molecule type" value="Genomic_DNA"/>
</dbReference>
<proteinExistence type="predicted"/>
<reference evidence="2" key="2">
    <citation type="submission" date="2021-08" db="EMBL/GenBank/DDBJ databases">
        <authorList>
            <person name="Eriksson T."/>
        </authorList>
    </citation>
    <scope>NUCLEOTIDE SEQUENCE</scope>
    <source>
        <strain evidence="2">Stoneville</strain>
        <tissue evidence="2">Whole head</tissue>
    </source>
</reference>
<dbReference type="AlphaFoldDB" id="A0A8J6HH79"/>
<dbReference type="Proteomes" id="UP000719412">
    <property type="component" value="Unassembled WGS sequence"/>
</dbReference>